<gene>
    <name evidence="2" type="ORF">C7B45_02430</name>
</gene>
<sequence length="66" mass="7383">MGLRVIISRLGWGPILHTAVLWVREGNVACDRRQNGRAFGSQQATHAERMARSTPNARVIVSDENR</sequence>
<evidence type="ECO:0000256" key="1">
    <source>
        <dbReference type="SAM" id="MobiDB-lite"/>
    </source>
</evidence>
<dbReference type="AlphaFoldDB" id="A0A2T2WN36"/>
<organism evidence="2 3">
    <name type="scientific">Sulfobacillus acidophilus</name>
    <dbReference type="NCBI Taxonomy" id="53633"/>
    <lineage>
        <taxon>Bacteria</taxon>
        <taxon>Bacillati</taxon>
        <taxon>Bacillota</taxon>
        <taxon>Clostridia</taxon>
        <taxon>Eubacteriales</taxon>
        <taxon>Clostridiales Family XVII. Incertae Sedis</taxon>
        <taxon>Sulfobacillus</taxon>
    </lineage>
</organism>
<proteinExistence type="predicted"/>
<name>A0A2T2WN36_9FIRM</name>
<dbReference type="Proteomes" id="UP000241848">
    <property type="component" value="Unassembled WGS sequence"/>
</dbReference>
<dbReference type="EMBL" id="PXYV01000004">
    <property type="protein sequence ID" value="PSR23644.1"/>
    <property type="molecule type" value="Genomic_DNA"/>
</dbReference>
<evidence type="ECO:0000313" key="3">
    <source>
        <dbReference type="Proteomes" id="UP000241848"/>
    </source>
</evidence>
<accession>A0A2T2WN36</accession>
<feature type="region of interest" description="Disordered" evidence="1">
    <location>
        <begin position="39"/>
        <end position="66"/>
    </location>
</feature>
<reference evidence="2 3" key="1">
    <citation type="journal article" date="2014" name="BMC Genomics">
        <title>Comparison of environmental and isolate Sulfobacillus genomes reveals diverse carbon, sulfur, nitrogen, and hydrogen metabolisms.</title>
        <authorList>
            <person name="Justice N.B."/>
            <person name="Norman A."/>
            <person name="Brown C.T."/>
            <person name="Singh A."/>
            <person name="Thomas B.C."/>
            <person name="Banfield J.F."/>
        </authorList>
    </citation>
    <scope>NUCLEOTIDE SEQUENCE [LARGE SCALE GENOMIC DNA]</scope>
    <source>
        <strain evidence="2">AMDSBA3</strain>
    </source>
</reference>
<protein>
    <submittedName>
        <fullName evidence="2">Uncharacterized protein</fullName>
    </submittedName>
</protein>
<comment type="caution">
    <text evidence="2">The sequence shown here is derived from an EMBL/GenBank/DDBJ whole genome shotgun (WGS) entry which is preliminary data.</text>
</comment>
<evidence type="ECO:0000313" key="2">
    <source>
        <dbReference type="EMBL" id="PSR23644.1"/>
    </source>
</evidence>